<dbReference type="SUPFAM" id="SSF57903">
    <property type="entry name" value="FYVE/PHD zinc finger"/>
    <property type="match status" value="1"/>
</dbReference>
<dbReference type="GO" id="GO:0008270">
    <property type="term" value="F:zinc ion binding"/>
    <property type="evidence" value="ECO:0007669"/>
    <property type="project" value="UniProtKB-KW"/>
</dbReference>
<evidence type="ECO:0000313" key="6">
    <source>
        <dbReference type="EMBL" id="PKS07863.1"/>
    </source>
</evidence>
<feature type="domain" description="Zinc finger PHD-type" evidence="5">
    <location>
        <begin position="432"/>
        <end position="480"/>
    </location>
</feature>
<dbReference type="PANTHER" id="PTHR14296:SF3">
    <property type="entry name" value="DIKAR, ISOFORM F"/>
    <property type="match status" value="1"/>
</dbReference>
<dbReference type="Pfam" id="PF00628">
    <property type="entry name" value="PHD"/>
    <property type="match status" value="1"/>
</dbReference>
<feature type="region of interest" description="Disordered" evidence="4">
    <location>
        <begin position="367"/>
        <end position="404"/>
    </location>
</feature>
<dbReference type="GO" id="GO:0031213">
    <property type="term" value="C:RSF complex"/>
    <property type="evidence" value="ECO:0007669"/>
    <property type="project" value="InterPro"/>
</dbReference>
<dbReference type="Proteomes" id="UP000233524">
    <property type="component" value="Unassembled WGS sequence"/>
</dbReference>
<dbReference type="InterPro" id="IPR011011">
    <property type="entry name" value="Znf_FYVE_PHD"/>
</dbReference>
<feature type="compositionally biased region" description="Basic and acidic residues" evidence="4">
    <location>
        <begin position="320"/>
        <end position="340"/>
    </location>
</feature>
<dbReference type="InParanoid" id="A0A2N3N5Y6"/>
<dbReference type="PROSITE" id="PS01359">
    <property type="entry name" value="ZF_PHD_1"/>
    <property type="match status" value="1"/>
</dbReference>
<feature type="region of interest" description="Disordered" evidence="4">
    <location>
        <begin position="521"/>
        <end position="633"/>
    </location>
</feature>
<dbReference type="VEuPathDB" id="FungiDB:jhhlp_006471"/>
<comment type="caution">
    <text evidence="6">The sequence shown here is derived from an EMBL/GenBank/DDBJ whole genome shotgun (WGS) entry which is preliminary data.</text>
</comment>
<dbReference type="AlphaFoldDB" id="A0A2N3N5Y6"/>
<dbReference type="STRING" id="41688.A0A2N3N5Y6"/>
<gene>
    <name evidence="6" type="ORF">jhhlp_006471</name>
</gene>
<feature type="compositionally biased region" description="Low complexity" evidence="4">
    <location>
        <begin position="601"/>
        <end position="615"/>
    </location>
</feature>
<dbReference type="InterPro" id="IPR019787">
    <property type="entry name" value="Znf_PHD-finger"/>
</dbReference>
<dbReference type="InterPro" id="IPR028938">
    <property type="entry name" value="Rsf1-like"/>
</dbReference>
<dbReference type="OrthoDB" id="303107at2759"/>
<evidence type="ECO:0000256" key="1">
    <source>
        <dbReference type="ARBA" id="ARBA00022723"/>
    </source>
</evidence>
<name>A0A2N3N5Y6_9PEZI</name>
<feature type="compositionally biased region" description="Basic and acidic residues" evidence="4">
    <location>
        <begin position="585"/>
        <end position="600"/>
    </location>
</feature>
<organism evidence="6 7">
    <name type="scientific">Lomentospora prolificans</name>
    <dbReference type="NCBI Taxonomy" id="41688"/>
    <lineage>
        <taxon>Eukaryota</taxon>
        <taxon>Fungi</taxon>
        <taxon>Dikarya</taxon>
        <taxon>Ascomycota</taxon>
        <taxon>Pezizomycotina</taxon>
        <taxon>Sordariomycetes</taxon>
        <taxon>Hypocreomycetidae</taxon>
        <taxon>Microascales</taxon>
        <taxon>Microascaceae</taxon>
        <taxon>Lomentospora</taxon>
    </lineage>
</organism>
<protein>
    <recommendedName>
        <fullName evidence="5">Zinc finger PHD-type domain-containing protein</fullName>
    </recommendedName>
</protein>
<dbReference type="EMBL" id="NLAX01000701">
    <property type="protein sequence ID" value="PKS07863.1"/>
    <property type="molecule type" value="Genomic_DNA"/>
</dbReference>
<evidence type="ECO:0000256" key="2">
    <source>
        <dbReference type="ARBA" id="ARBA00022771"/>
    </source>
</evidence>
<feature type="region of interest" description="Disordered" evidence="4">
    <location>
        <begin position="308"/>
        <end position="345"/>
    </location>
</feature>
<evidence type="ECO:0000259" key="5">
    <source>
        <dbReference type="SMART" id="SM00249"/>
    </source>
</evidence>
<sequence length="739" mass="83540">MSTRKRSLEEVEASPIGEEEALLHRIRNMWQFANLCQWIYIFGKAVKIPDEIDVELMEEECLRPNSTILKDIGLALLKCLSSQRGLTAEHFEECARKQFAAKAPNQNPFGTSVQPVMFDDFNITTKIRVLQKFTEWIMIYPDRLRGKMDEQRDIEQTSWRIEPYGWDRHDRTYFVLDDNRVYRLTDKPLCRAPESPKEVRKPRSLGRRPIRPYRLNHTAARPEVKSAVNDGENYIDADGLGGRTWECIAVTLNEVNRFLQSLEGTRDENEKILRAQIRTHLVPILQRDEESRKKKVLQRERELLNLAKMANAKRSSRIARKAEQQKREAQAQEDERRRQADITAALRNEKIQKRLEEERDARMVARENRLRDRETKRSRYESELAQLSGDGGTPEPNTHRISNRQRDHAIQKTIQALQELGDNEEDWVFDCVCGVYGQVDDGTHSVACEQCNIWQHSKCVGVDEEEADRDDFHFVCASCKRRACDIPPAHPALLLKIRSPNRSKTSPLVCEFPAKLNGMIGSSSNTAAENKETTTSMDASPSKKKLSGPVASNQLTDSSRKEDHRGASANHPTASFSKNLLGSDLGHEHNQDCRRQRRIDASIPSPQAPGSSASSTEVISPSRFSGHSFPSPNQPMPNLLASATPNTPYMRNSSLGSIPVARNPESSILPPTSAGISPVKSTVAASPSYDHSFLVRHPTLHPTVHEQITTPPVKPPLATGMVRGRQNLTYDTTSTNDDL</sequence>
<dbReference type="InterPro" id="IPR001965">
    <property type="entry name" value="Znf_PHD"/>
</dbReference>
<feature type="compositionally biased region" description="Polar residues" evidence="4">
    <location>
        <begin position="521"/>
        <end position="539"/>
    </location>
</feature>
<feature type="compositionally biased region" description="Polar residues" evidence="4">
    <location>
        <begin position="570"/>
        <end position="580"/>
    </location>
</feature>
<dbReference type="SMART" id="SM00249">
    <property type="entry name" value="PHD"/>
    <property type="match status" value="1"/>
</dbReference>
<feature type="compositionally biased region" description="Polar residues" evidence="4">
    <location>
        <begin position="616"/>
        <end position="631"/>
    </location>
</feature>
<feature type="compositionally biased region" description="Basic and acidic residues" evidence="4">
    <location>
        <begin position="367"/>
        <end position="382"/>
    </location>
</feature>
<accession>A0A2N3N5Y6</accession>
<dbReference type="Gene3D" id="3.30.40.10">
    <property type="entry name" value="Zinc/RING finger domain, C3HC4 (zinc finger)"/>
    <property type="match status" value="1"/>
</dbReference>
<reference evidence="6 7" key="1">
    <citation type="journal article" date="2017" name="G3 (Bethesda)">
        <title>First Draft Genome Sequence of the Pathogenic Fungus Lomentospora prolificans (Formerly Scedosporium prolificans).</title>
        <authorList>
            <person name="Luo R."/>
            <person name="Zimin A."/>
            <person name="Workman R."/>
            <person name="Fan Y."/>
            <person name="Pertea G."/>
            <person name="Grossman N."/>
            <person name="Wear M.P."/>
            <person name="Jia B."/>
            <person name="Miller H."/>
            <person name="Casadevall A."/>
            <person name="Timp W."/>
            <person name="Zhang S.X."/>
            <person name="Salzberg S.L."/>
        </authorList>
    </citation>
    <scope>NUCLEOTIDE SEQUENCE [LARGE SCALE GENOMIC DNA]</scope>
    <source>
        <strain evidence="6 7">JHH-5317</strain>
    </source>
</reference>
<dbReference type="InterPro" id="IPR019786">
    <property type="entry name" value="Zinc_finger_PHD-type_CS"/>
</dbReference>
<keyword evidence="2" id="KW-0863">Zinc-finger</keyword>
<evidence type="ECO:0000256" key="3">
    <source>
        <dbReference type="ARBA" id="ARBA00022833"/>
    </source>
</evidence>
<keyword evidence="3" id="KW-0862">Zinc</keyword>
<keyword evidence="7" id="KW-1185">Reference proteome</keyword>
<dbReference type="InterPro" id="IPR013083">
    <property type="entry name" value="Znf_RING/FYVE/PHD"/>
</dbReference>
<evidence type="ECO:0000313" key="7">
    <source>
        <dbReference type="Proteomes" id="UP000233524"/>
    </source>
</evidence>
<keyword evidence="1" id="KW-0479">Metal-binding</keyword>
<dbReference type="GO" id="GO:0006355">
    <property type="term" value="P:regulation of DNA-templated transcription"/>
    <property type="evidence" value="ECO:0007669"/>
    <property type="project" value="InterPro"/>
</dbReference>
<dbReference type="PANTHER" id="PTHR14296">
    <property type="entry name" value="REMODELING AND SPACING FACTOR 1"/>
    <property type="match status" value="1"/>
</dbReference>
<proteinExistence type="predicted"/>
<evidence type="ECO:0000256" key="4">
    <source>
        <dbReference type="SAM" id="MobiDB-lite"/>
    </source>
</evidence>